<comment type="caution">
    <text evidence="8">The sequence shown here is derived from an EMBL/GenBank/DDBJ whole genome shotgun (WGS) entry which is preliminary data.</text>
</comment>
<feature type="non-terminal residue" evidence="8">
    <location>
        <position position="1"/>
    </location>
</feature>
<evidence type="ECO:0000313" key="8">
    <source>
        <dbReference type="EMBL" id="NXW89339.1"/>
    </source>
</evidence>
<keyword evidence="2" id="KW-0548">Nucleotidyltransferase</keyword>
<dbReference type="PANTHER" id="PTHR41694:SF3">
    <property type="entry name" value="RNA-DIRECTED DNA POLYMERASE-RELATED"/>
    <property type="match status" value="1"/>
</dbReference>
<keyword evidence="5" id="KW-0378">Hydrolase</keyword>
<dbReference type="AlphaFoldDB" id="A0A7L4FRY6"/>
<sequence>AQKLLGTINWLRPYLGLISSQLAPLFETLKADPDLTSPWQLSTAAKAALEQVEWALSHRQVYRIDVQTPVTLFVIIAELHPTGILGQWNSDWPNPLHVL</sequence>
<dbReference type="InterPro" id="IPR043502">
    <property type="entry name" value="DNA/RNA_pol_sf"/>
</dbReference>
<keyword evidence="9" id="KW-1185">Reference proteome</keyword>
<evidence type="ECO:0000259" key="7">
    <source>
        <dbReference type="Pfam" id="PF06817"/>
    </source>
</evidence>
<dbReference type="EMBL" id="VWYH01006476">
    <property type="protein sequence ID" value="NXW89339.1"/>
    <property type="molecule type" value="Genomic_DNA"/>
</dbReference>
<dbReference type="PANTHER" id="PTHR41694">
    <property type="entry name" value="ENDOGENOUS RETROVIRUS GROUP K MEMBER POL PROTEIN"/>
    <property type="match status" value="1"/>
</dbReference>
<evidence type="ECO:0000256" key="5">
    <source>
        <dbReference type="ARBA" id="ARBA00022801"/>
    </source>
</evidence>
<keyword evidence="1" id="KW-0808">Transferase</keyword>
<evidence type="ECO:0000313" key="9">
    <source>
        <dbReference type="Proteomes" id="UP000541332"/>
    </source>
</evidence>
<evidence type="ECO:0000256" key="4">
    <source>
        <dbReference type="ARBA" id="ARBA00022759"/>
    </source>
</evidence>
<proteinExistence type="predicted"/>
<keyword evidence="4" id="KW-0255">Endonuclease</keyword>
<dbReference type="OrthoDB" id="9395730at2759"/>
<keyword evidence="6" id="KW-0695">RNA-directed DNA polymerase</keyword>
<evidence type="ECO:0000256" key="6">
    <source>
        <dbReference type="ARBA" id="ARBA00022918"/>
    </source>
</evidence>
<keyword evidence="3" id="KW-0540">Nuclease</keyword>
<dbReference type="GO" id="GO:0004519">
    <property type="term" value="F:endonuclease activity"/>
    <property type="evidence" value="ECO:0007669"/>
    <property type="project" value="UniProtKB-KW"/>
</dbReference>
<organism evidence="8 9">
    <name type="scientific">Pampusana beccarii</name>
    <name type="common">Western bronze ground-dove</name>
    <dbReference type="NCBI Taxonomy" id="2953425"/>
    <lineage>
        <taxon>Eukaryota</taxon>
        <taxon>Metazoa</taxon>
        <taxon>Chordata</taxon>
        <taxon>Craniata</taxon>
        <taxon>Vertebrata</taxon>
        <taxon>Euteleostomi</taxon>
        <taxon>Archelosauria</taxon>
        <taxon>Archosauria</taxon>
        <taxon>Dinosauria</taxon>
        <taxon>Saurischia</taxon>
        <taxon>Theropoda</taxon>
        <taxon>Coelurosauria</taxon>
        <taxon>Aves</taxon>
        <taxon>Neognathae</taxon>
        <taxon>Neoaves</taxon>
        <taxon>Columbimorphae</taxon>
        <taxon>Columbiformes</taxon>
        <taxon>Columbidae</taxon>
        <taxon>Pampusana</taxon>
    </lineage>
</organism>
<accession>A0A7L4FRY6</accession>
<dbReference type="SUPFAM" id="SSF56672">
    <property type="entry name" value="DNA/RNA polymerases"/>
    <property type="match status" value="1"/>
</dbReference>
<dbReference type="GO" id="GO:0016787">
    <property type="term" value="F:hydrolase activity"/>
    <property type="evidence" value="ECO:0007669"/>
    <property type="project" value="UniProtKB-KW"/>
</dbReference>
<gene>
    <name evidence="8" type="primary">Ervk18_1</name>
    <name evidence="8" type="ORF">ALOBEC_R15539</name>
</gene>
<reference evidence="8 9" key="1">
    <citation type="submission" date="2020-02" db="EMBL/GenBank/DDBJ databases">
        <title>Bird 10,000 Genomes (B10K) Project - Family phase.</title>
        <authorList>
            <person name="Zhang G."/>
        </authorList>
    </citation>
    <scope>NUCLEOTIDE SEQUENCE [LARGE SCALE GENOMIC DNA]</scope>
    <source>
        <strain evidence="8">B10K-DU-006-06</strain>
    </source>
</reference>
<dbReference type="InterPro" id="IPR043128">
    <property type="entry name" value="Rev_trsase/Diguanyl_cyclase"/>
</dbReference>
<dbReference type="GO" id="GO:0035613">
    <property type="term" value="F:RNA stem-loop binding"/>
    <property type="evidence" value="ECO:0007669"/>
    <property type="project" value="TreeGrafter"/>
</dbReference>
<feature type="domain" description="Reverse transcriptase thumb" evidence="7">
    <location>
        <begin position="2"/>
        <end position="50"/>
    </location>
</feature>
<evidence type="ECO:0000256" key="2">
    <source>
        <dbReference type="ARBA" id="ARBA00022695"/>
    </source>
</evidence>
<dbReference type="Gene3D" id="3.30.70.270">
    <property type="match status" value="1"/>
</dbReference>
<dbReference type="Proteomes" id="UP000541332">
    <property type="component" value="Unassembled WGS sequence"/>
</dbReference>
<name>A0A7L4FRY6_9COLU</name>
<protein>
    <submittedName>
        <fullName evidence="8">POK18 protein</fullName>
    </submittedName>
</protein>
<feature type="non-terminal residue" evidence="8">
    <location>
        <position position="99"/>
    </location>
</feature>
<dbReference type="GO" id="GO:0003964">
    <property type="term" value="F:RNA-directed DNA polymerase activity"/>
    <property type="evidence" value="ECO:0007669"/>
    <property type="project" value="UniProtKB-KW"/>
</dbReference>
<dbReference type="InterPro" id="IPR010661">
    <property type="entry name" value="RVT_thumb"/>
</dbReference>
<dbReference type="Pfam" id="PF06817">
    <property type="entry name" value="RVT_thumb"/>
    <property type="match status" value="1"/>
</dbReference>
<evidence type="ECO:0000256" key="3">
    <source>
        <dbReference type="ARBA" id="ARBA00022722"/>
    </source>
</evidence>
<evidence type="ECO:0000256" key="1">
    <source>
        <dbReference type="ARBA" id="ARBA00022679"/>
    </source>
</evidence>